<dbReference type="Proteomes" id="UP000193689">
    <property type="component" value="Unassembled WGS sequence"/>
</dbReference>
<proteinExistence type="predicted"/>
<reference evidence="1 2" key="1">
    <citation type="submission" date="2016-07" db="EMBL/GenBank/DDBJ databases">
        <title>Pervasive Adenine N6-methylation of Active Genes in Fungi.</title>
        <authorList>
            <consortium name="DOE Joint Genome Institute"/>
            <person name="Mondo S.J."/>
            <person name="Dannebaum R.O."/>
            <person name="Kuo R.C."/>
            <person name="Labutti K."/>
            <person name="Haridas S."/>
            <person name="Kuo A."/>
            <person name="Salamov A."/>
            <person name="Ahrendt S.R."/>
            <person name="Lipzen A."/>
            <person name="Sullivan W."/>
            <person name="Andreopoulos W.B."/>
            <person name="Clum A."/>
            <person name="Lindquist E."/>
            <person name="Daum C."/>
            <person name="Ramamoorthy G.K."/>
            <person name="Gryganskyi A."/>
            <person name="Culley D."/>
            <person name="Magnuson J.K."/>
            <person name="James T.Y."/>
            <person name="O'Malley M.A."/>
            <person name="Stajich J.E."/>
            <person name="Spatafora J.W."/>
            <person name="Visel A."/>
            <person name="Grigoriev I.V."/>
        </authorList>
    </citation>
    <scope>NUCLEOTIDE SEQUENCE [LARGE SCALE GENOMIC DNA]</scope>
    <source>
        <strain evidence="1 2">CBS 129021</strain>
    </source>
</reference>
<evidence type="ECO:0008006" key="3">
    <source>
        <dbReference type="Google" id="ProtNLM"/>
    </source>
</evidence>
<keyword evidence="2" id="KW-1185">Reference proteome</keyword>
<protein>
    <recommendedName>
        <fullName evidence="3">Methyltransferase type 12 domain-containing protein</fullName>
    </recommendedName>
</protein>
<dbReference type="Gene3D" id="3.40.50.150">
    <property type="entry name" value="Vaccinia Virus protein VP39"/>
    <property type="match status" value="1"/>
</dbReference>
<evidence type="ECO:0000313" key="2">
    <source>
        <dbReference type="Proteomes" id="UP000193689"/>
    </source>
</evidence>
<name>A0A1Y2DI58_9PEZI</name>
<dbReference type="SUPFAM" id="SSF53335">
    <property type="entry name" value="S-adenosyl-L-methionine-dependent methyltransferases"/>
    <property type="match status" value="1"/>
</dbReference>
<sequence length="159" mass="17522">MVGAGNLRWYNLAVEKVNLSAQPRKSSNLNNDILSDITQILSRYTDHRKDIRFFEAAGNNLLSVIRSGGSILEYMNQDGLLRAFYEGNALCTGPASQWLDRLVAKISRRFPKLNILEIGAGTGAITSSVSRALDGAYASYTFTDMSSAFFLPAEEEFGE</sequence>
<organism evidence="1 2">
    <name type="scientific">Pseudomassariella vexata</name>
    <dbReference type="NCBI Taxonomy" id="1141098"/>
    <lineage>
        <taxon>Eukaryota</taxon>
        <taxon>Fungi</taxon>
        <taxon>Dikarya</taxon>
        <taxon>Ascomycota</taxon>
        <taxon>Pezizomycotina</taxon>
        <taxon>Sordariomycetes</taxon>
        <taxon>Xylariomycetidae</taxon>
        <taxon>Amphisphaeriales</taxon>
        <taxon>Pseudomassariaceae</taxon>
        <taxon>Pseudomassariella</taxon>
    </lineage>
</organism>
<dbReference type="InParanoid" id="A0A1Y2DI58"/>
<dbReference type="EMBL" id="MCFJ01000016">
    <property type="protein sequence ID" value="ORY58505.1"/>
    <property type="molecule type" value="Genomic_DNA"/>
</dbReference>
<dbReference type="RefSeq" id="XP_040711422.1">
    <property type="nucleotide sequence ID" value="XM_040865397.1"/>
</dbReference>
<dbReference type="AlphaFoldDB" id="A0A1Y2DI58"/>
<dbReference type="GeneID" id="63781609"/>
<evidence type="ECO:0000313" key="1">
    <source>
        <dbReference type="EMBL" id="ORY58505.1"/>
    </source>
</evidence>
<dbReference type="OrthoDB" id="329835at2759"/>
<comment type="caution">
    <text evidence="1">The sequence shown here is derived from an EMBL/GenBank/DDBJ whole genome shotgun (WGS) entry which is preliminary data.</text>
</comment>
<dbReference type="STRING" id="1141098.A0A1Y2DI58"/>
<dbReference type="InterPro" id="IPR029063">
    <property type="entry name" value="SAM-dependent_MTases_sf"/>
</dbReference>
<gene>
    <name evidence="1" type="ORF">BCR38DRAFT_527528</name>
</gene>
<accession>A0A1Y2DI58</accession>